<dbReference type="RefSeq" id="WP_042737979.1">
    <property type="nucleotide sequence ID" value="NZ_BKAX01000001.1"/>
</dbReference>
<accession>A0ABQ0XZR5</accession>
<name>A0ABQ0XZR5_STAGA</name>
<keyword evidence="3 6" id="KW-0812">Transmembrane</keyword>
<keyword evidence="5 6" id="KW-0472">Membrane</keyword>
<dbReference type="InterPro" id="IPR050833">
    <property type="entry name" value="Poly_Biosynth_Transport"/>
</dbReference>
<comment type="subcellular location">
    <subcellularLocation>
        <location evidence="1">Cell membrane</location>
        <topology evidence="1">Multi-pass membrane protein</topology>
    </subcellularLocation>
</comment>
<sequence>MKHNFLVYLLGNIVFGFMQWIVILLILKLGTQNDLGAYTYGVALIAPLVLLLSFGFNTLIVTTDEFKRERYFKARFIMSVLILLIYMIIIMLFTSINSNQYLLLFMVGLSKVAENLLDINFAYYIKEQKHRFVGYFKLGLSFLQMGLIIALYYTIGNLVLPFTIYSLLTIVCFFIINKQAFVLEKLNISEYKKLISLGIPLSITLFLSSLNTNIPKYVLEYASSIAAVGIFSSILTIYSTGNTFFFSIYNYVLPKTVENKFNFSYLKKLLVGIIIGGIFSYVIVIIVSFTILDNIIVIMFNQKFLAYKLQILIIIFSAILVYMSILFDLYINAHNKYKYNTRIQVISVVIVLLSSLILINLFGILGATYTFTIFAISIFVMKLILSLKIIKGVKNEI</sequence>
<reference evidence="7 8" key="1">
    <citation type="submission" date="2019-07" db="EMBL/GenBank/DDBJ databases">
        <title>Whole genome shotgun sequence of Staphylococcus gallinarum NBRC 109767.</title>
        <authorList>
            <person name="Hosoyama A."/>
            <person name="Uohara A."/>
            <person name="Ohji S."/>
            <person name="Ichikawa N."/>
        </authorList>
    </citation>
    <scope>NUCLEOTIDE SEQUENCE [LARGE SCALE GENOMIC DNA]</scope>
    <source>
        <strain evidence="7 8">NBRC 109767</strain>
    </source>
</reference>
<keyword evidence="4 6" id="KW-1133">Transmembrane helix</keyword>
<feature type="transmembrane region" description="Helical" evidence="6">
    <location>
        <begin position="74"/>
        <end position="96"/>
    </location>
</feature>
<feature type="transmembrane region" description="Helical" evidence="6">
    <location>
        <begin position="132"/>
        <end position="152"/>
    </location>
</feature>
<protein>
    <recommendedName>
        <fullName evidence="9">Polysaccharide biosynthesis protein</fullName>
    </recommendedName>
</protein>
<organism evidence="7 8">
    <name type="scientific">Staphylococcus gallinarum</name>
    <dbReference type="NCBI Taxonomy" id="1293"/>
    <lineage>
        <taxon>Bacteria</taxon>
        <taxon>Bacillati</taxon>
        <taxon>Bacillota</taxon>
        <taxon>Bacilli</taxon>
        <taxon>Bacillales</taxon>
        <taxon>Staphylococcaceae</taxon>
        <taxon>Staphylococcus</taxon>
    </lineage>
</organism>
<evidence type="ECO:0000256" key="3">
    <source>
        <dbReference type="ARBA" id="ARBA00022692"/>
    </source>
</evidence>
<feature type="transmembrane region" description="Helical" evidence="6">
    <location>
        <begin position="7"/>
        <end position="27"/>
    </location>
</feature>
<evidence type="ECO:0000313" key="8">
    <source>
        <dbReference type="Proteomes" id="UP000321057"/>
    </source>
</evidence>
<comment type="caution">
    <text evidence="7">The sequence shown here is derived from an EMBL/GenBank/DDBJ whole genome shotgun (WGS) entry which is preliminary data.</text>
</comment>
<keyword evidence="8" id="KW-1185">Reference proteome</keyword>
<dbReference type="PANTHER" id="PTHR30250:SF11">
    <property type="entry name" value="O-ANTIGEN TRANSPORTER-RELATED"/>
    <property type="match status" value="1"/>
</dbReference>
<dbReference type="Proteomes" id="UP000321057">
    <property type="component" value="Unassembled WGS sequence"/>
</dbReference>
<feature type="transmembrane region" description="Helical" evidence="6">
    <location>
        <begin position="197"/>
        <end position="214"/>
    </location>
</feature>
<evidence type="ECO:0000256" key="5">
    <source>
        <dbReference type="ARBA" id="ARBA00023136"/>
    </source>
</evidence>
<feature type="transmembrane region" description="Helical" evidence="6">
    <location>
        <begin position="269"/>
        <end position="291"/>
    </location>
</feature>
<evidence type="ECO:0000313" key="7">
    <source>
        <dbReference type="EMBL" id="GEQ04215.1"/>
    </source>
</evidence>
<feature type="transmembrane region" description="Helical" evidence="6">
    <location>
        <begin position="226"/>
        <end position="249"/>
    </location>
</feature>
<evidence type="ECO:0000256" key="1">
    <source>
        <dbReference type="ARBA" id="ARBA00004651"/>
    </source>
</evidence>
<dbReference type="PANTHER" id="PTHR30250">
    <property type="entry name" value="PST FAMILY PREDICTED COLANIC ACID TRANSPORTER"/>
    <property type="match status" value="1"/>
</dbReference>
<evidence type="ECO:0000256" key="4">
    <source>
        <dbReference type="ARBA" id="ARBA00022989"/>
    </source>
</evidence>
<feature type="transmembrane region" description="Helical" evidence="6">
    <location>
        <begin position="102"/>
        <end position="125"/>
    </location>
</feature>
<feature type="transmembrane region" description="Helical" evidence="6">
    <location>
        <begin position="371"/>
        <end position="390"/>
    </location>
</feature>
<feature type="transmembrane region" description="Helical" evidence="6">
    <location>
        <begin position="39"/>
        <end position="62"/>
    </location>
</feature>
<feature type="transmembrane region" description="Helical" evidence="6">
    <location>
        <begin position="343"/>
        <end position="365"/>
    </location>
</feature>
<evidence type="ECO:0008006" key="9">
    <source>
        <dbReference type="Google" id="ProtNLM"/>
    </source>
</evidence>
<proteinExistence type="predicted"/>
<dbReference type="EMBL" id="BKAX01000001">
    <property type="protein sequence ID" value="GEQ04215.1"/>
    <property type="molecule type" value="Genomic_DNA"/>
</dbReference>
<evidence type="ECO:0000256" key="6">
    <source>
        <dbReference type="SAM" id="Phobius"/>
    </source>
</evidence>
<evidence type="ECO:0000256" key="2">
    <source>
        <dbReference type="ARBA" id="ARBA00022475"/>
    </source>
</evidence>
<feature type="transmembrane region" description="Helical" evidence="6">
    <location>
        <begin position="311"/>
        <end position="331"/>
    </location>
</feature>
<feature type="transmembrane region" description="Helical" evidence="6">
    <location>
        <begin position="158"/>
        <end position="176"/>
    </location>
</feature>
<gene>
    <name evidence="7" type="ORF">SGA02_00430</name>
</gene>
<keyword evidence="2" id="KW-1003">Cell membrane</keyword>